<reference evidence="3" key="1">
    <citation type="journal article" date="2019" name="Int. J. Syst. Evol. Microbiol.">
        <title>The Global Catalogue of Microorganisms (GCM) 10K type strain sequencing project: providing services to taxonomists for standard genome sequencing and annotation.</title>
        <authorList>
            <consortium name="The Broad Institute Genomics Platform"/>
            <consortium name="The Broad Institute Genome Sequencing Center for Infectious Disease"/>
            <person name="Wu L."/>
            <person name="Ma J."/>
        </authorList>
    </citation>
    <scope>NUCLEOTIDE SEQUENCE [LARGE SCALE GENOMIC DNA]</scope>
    <source>
        <strain evidence="3">JCM 18392</strain>
    </source>
</reference>
<evidence type="ECO:0000313" key="2">
    <source>
        <dbReference type="EMBL" id="GAA4868985.1"/>
    </source>
</evidence>
<gene>
    <name evidence="2" type="ORF">GCM10023332_21930</name>
</gene>
<feature type="transmembrane region" description="Helical" evidence="1">
    <location>
        <begin position="142"/>
        <end position="164"/>
    </location>
</feature>
<evidence type="ECO:0000256" key="1">
    <source>
        <dbReference type="SAM" id="Phobius"/>
    </source>
</evidence>
<name>A0ABP9E4K1_9GAMM</name>
<evidence type="ECO:0000313" key="3">
    <source>
        <dbReference type="Proteomes" id="UP001501323"/>
    </source>
</evidence>
<keyword evidence="3" id="KW-1185">Reference proteome</keyword>
<keyword evidence="1" id="KW-1133">Transmembrane helix</keyword>
<dbReference type="Proteomes" id="UP001501323">
    <property type="component" value="Unassembled WGS sequence"/>
</dbReference>
<dbReference type="RefSeq" id="WP_345295524.1">
    <property type="nucleotide sequence ID" value="NZ_BAABJY010000002.1"/>
</dbReference>
<organism evidence="2 3">
    <name type="scientific">Luteimonas vadosa</name>
    <dbReference type="NCBI Taxonomy" id="1165507"/>
    <lineage>
        <taxon>Bacteria</taxon>
        <taxon>Pseudomonadati</taxon>
        <taxon>Pseudomonadota</taxon>
        <taxon>Gammaproteobacteria</taxon>
        <taxon>Lysobacterales</taxon>
        <taxon>Lysobacteraceae</taxon>
        <taxon>Luteimonas</taxon>
    </lineage>
</organism>
<keyword evidence="1" id="KW-0812">Transmembrane</keyword>
<accession>A0ABP9E4K1</accession>
<comment type="caution">
    <text evidence="2">The sequence shown here is derived from an EMBL/GenBank/DDBJ whole genome shotgun (WGS) entry which is preliminary data.</text>
</comment>
<sequence>MAAKVKEQLDELHRISEDQWARYQQMLPTSDDVSLVVLKGHLIIEEMLYAIALEHCAKPDELAKARLTFAQLLHMVCALTKIPVMEACSPAISLLNTIRNSLVHNLEPKELEPRLHALQKLCEPTDFEYPPNYVKPTELPRIAESCICFLIGGLNVIGIVAALVEKNPQMLVRTNVS</sequence>
<evidence type="ECO:0008006" key="4">
    <source>
        <dbReference type="Google" id="ProtNLM"/>
    </source>
</evidence>
<proteinExistence type="predicted"/>
<dbReference type="EMBL" id="BAABJY010000002">
    <property type="protein sequence ID" value="GAA4868985.1"/>
    <property type="molecule type" value="Genomic_DNA"/>
</dbReference>
<protein>
    <recommendedName>
        <fullName evidence="4">DUF4145 domain-containing protein</fullName>
    </recommendedName>
</protein>
<keyword evidence="1" id="KW-0472">Membrane</keyword>